<feature type="chain" id="PRO_5021012859" evidence="1">
    <location>
        <begin position="19"/>
        <end position="157"/>
    </location>
</feature>
<protein>
    <submittedName>
        <fullName evidence="2">Uncharacterized protein</fullName>
    </submittedName>
</protein>
<dbReference type="AlphaFoldDB" id="A0A4Q5LYG0"/>
<sequence length="157" mass="16907">MKKTAYIFYLGLILLATACEKKDPFVDRVVSPLLFLVIDDNGVASSGLTTEPTVSAKISKGVTFTIKLVELDKTNILDNTKGIDSIAVKALPIALSFRNGAKIGDLTTNDQGIAVLTKSWVELGITEPKAGTTLLLSWTGTYKDVKFTKNTRIQGAN</sequence>
<name>A0A4Q5LYG0_9BACT</name>
<evidence type="ECO:0000313" key="3">
    <source>
        <dbReference type="Proteomes" id="UP000293162"/>
    </source>
</evidence>
<keyword evidence="3" id="KW-1185">Reference proteome</keyword>
<dbReference type="EMBL" id="SEWF01000021">
    <property type="protein sequence ID" value="RYU94834.1"/>
    <property type="molecule type" value="Genomic_DNA"/>
</dbReference>
<dbReference type="OrthoDB" id="1493417at2"/>
<dbReference type="Proteomes" id="UP000293162">
    <property type="component" value="Unassembled WGS sequence"/>
</dbReference>
<organism evidence="2 3">
    <name type="scientific">Emticicia agri</name>
    <dbReference type="NCBI Taxonomy" id="2492393"/>
    <lineage>
        <taxon>Bacteria</taxon>
        <taxon>Pseudomonadati</taxon>
        <taxon>Bacteroidota</taxon>
        <taxon>Cytophagia</taxon>
        <taxon>Cytophagales</taxon>
        <taxon>Leadbetterellaceae</taxon>
        <taxon>Emticicia</taxon>
    </lineage>
</organism>
<feature type="signal peptide" evidence="1">
    <location>
        <begin position="1"/>
        <end position="18"/>
    </location>
</feature>
<comment type="caution">
    <text evidence="2">The sequence shown here is derived from an EMBL/GenBank/DDBJ whole genome shotgun (WGS) entry which is preliminary data.</text>
</comment>
<reference evidence="2 3" key="1">
    <citation type="submission" date="2019-02" db="EMBL/GenBank/DDBJ databases">
        <title>Bacterial novel species Emticicia sp. 17J42-9 isolated from soil.</title>
        <authorList>
            <person name="Jung H.-Y."/>
        </authorList>
    </citation>
    <scope>NUCLEOTIDE SEQUENCE [LARGE SCALE GENOMIC DNA]</scope>
    <source>
        <strain evidence="2 3">17J42-9</strain>
    </source>
</reference>
<evidence type="ECO:0000256" key="1">
    <source>
        <dbReference type="SAM" id="SignalP"/>
    </source>
</evidence>
<evidence type="ECO:0000313" key="2">
    <source>
        <dbReference type="EMBL" id="RYU94834.1"/>
    </source>
</evidence>
<gene>
    <name evidence="2" type="ORF">EWM59_15100</name>
</gene>
<accession>A0A4Q5LYG0</accession>
<dbReference type="RefSeq" id="WP_130022003.1">
    <property type="nucleotide sequence ID" value="NZ_SEWF01000021.1"/>
</dbReference>
<dbReference type="PROSITE" id="PS51257">
    <property type="entry name" value="PROKAR_LIPOPROTEIN"/>
    <property type="match status" value="1"/>
</dbReference>
<proteinExistence type="predicted"/>
<keyword evidence="1" id="KW-0732">Signal</keyword>